<feature type="compositionally biased region" description="Basic and acidic residues" evidence="1">
    <location>
        <begin position="452"/>
        <end position="464"/>
    </location>
</feature>
<dbReference type="OrthoDB" id="6762186at2759"/>
<accession>A0A9P0D072</accession>
<evidence type="ECO:0000313" key="2">
    <source>
        <dbReference type="EMBL" id="CAH1109438.1"/>
    </source>
</evidence>
<evidence type="ECO:0000256" key="1">
    <source>
        <dbReference type="SAM" id="MobiDB-lite"/>
    </source>
</evidence>
<proteinExistence type="predicted"/>
<dbReference type="PANTHER" id="PTHR10773">
    <property type="entry name" value="DNA-DIRECTED RNA POLYMERASES I, II, AND III SUBUNIT RPABC2"/>
    <property type="match status" value="1"/>
</dbReference>
<dbReference type="EMBL" id="OV651816">
    <property type="protein sequence ID" value="CAH1109438.1"/>
    <property type="molecule type" value="Genomic_DNA"/>
</dbReference>
<organism evidence="2 3">
    <name type="scientific">Psylliodes chrysocephalus</name>
    <dbReference type="NCBI Taxonomy" id="3402493"/>
    <lineage>
        <taxon>Eukaryota</taxon>
        <taxon>Metazoa</taxon>
        <taxon>Ecdysozoa</taxon>
        <taxon>Arthropoda</taxon>
        <taxon>Hexapoda</taxon>
        <taxon>Insecta</taxon>
        <taxon>Pterygota</taxon>
        <taxon>Neoptera</taxon>
        <taxon>Endopterygota</taxon>
        <taxon>Coleoptera</taxon>
        <taxon>Polyphaga</taxon>
        <taxon>Cucujiformia</taxon>
        <taxon>Chrysomeloidea</taxon>
        <taxon>Chrysomelidae</taxon>
        <taxon>Galerucinae</taxon>
        <taxon>Alticini</taxon>
        <taxon>Psylliodes</taxon>
    </lineage>
</organism>
<dbReference type="AlphaFoldDB" id="A0A9P0D072"/>
<gene>
    <name evidence="2" type="ORF">PSYICH_LOCUS10220</name>
</gene>
<reference evidence="2" key="1">
    <citation type="submission" date="2022-01" db="EMBL/GenBank/DDBJ databases">
        <authorList>
            <person name="King R."/>
        </authorList>
    </citation>
    <scope>NUCLEOTIDE SEQUENCE</scope>
</reference>
<feature type="region of interest" description="Disordered" evidence="1">
    <location>
        <begin position="452"/>
        <end position="485"/>
    </location>
</feature>
<keyword evidence="3" id="KW-1185">Reference proteome</keyword>
<evidence type="ECO:0000313" key="3">
    <source>
        <dbReference type="Proteomes" id="UP001153636"/>
    </source>
</evidence>
<protein>
    <submittedName>
        <fullName evidence="2">Uncharacterized protein</fullName>
    </submittedName>
</protein>
<sequence>MTERAKKIMCLALEAGNIADVVQMRGNENNASIRHEAKLEQELFSQDDNSNASSELNENQIKIANDMEKIMGNKFDLEDLDIQDSSNMWKDTTEPESDLEKHSDLFGSDYSDEDPTYVPPTMKNPTAEIDNEVNIELPLDFDDPEDNDHENVNLVNIENLSDTDGVNTNFDNAVETVMILLDEVLDAVWHRVRKKNRWSKSTPTEWKKNIVKKRRSTGLTYVTNKRLRREKMPQIVDCGNCKFKCSEQFSIAERSNLCRVYWSMDFKSKKIFILSNITIEPVKTRRVVKSSQKRDRSFTKKCFFKKNNERIQVCQKFFTKTLCICPDVVADAIDKVDSVGCYGSEDLRGKHEPANKVKQEVLIHVKKHIESFPVMESHYTRKDTSRQYLDPNLNIRKMYLLYIEQCKENQLIPVSEMKYRSVFGQEYNFSFFKPKKDQCLICTTYAKADSEKKEEMETQYQDHIRRNRMSQKSKQEDKDKANRDPTFNSVSFDLQAVLQIPSGQALATEVTINKTKGNNNEAVKWMKIKRIKYVKGETAKIFFNYDLSEDFKFMKTSDIVNNNNSPAPVTRLKKKKMTNAGNLKDESPIDRPIPISLEKLYKSPLPISVLKKKDLLKLCKKGIIPEELHAWINSLSTASSVIDRIPDVAIDESEEEEV</sequence>
<name>A0A9P0D072_9CUCU</name>
<dbReference type="Proteomes" id="UP001153636">
    <property type="component" value="Chromosome 4"/>
</dbReference>
<feature type="compositionally biased region" description="Basic and acidic residues" evidence="1">
    <location>
        <begin position="473"/>
        <end position="483"/>
    </location>
</feature>
<dbReference type="PANTHER" id="PTHR10773:SF19">
    <property type="match status" value="1"/>
</dbReference>